<proteinExistence type="inferred from homology"/>
<dbReference type="InterPro" id="IPR020829">
    <property type="entry name" value="GlycerAld_3-P_DH_cat"/>
</dbReference>
<gene>
    <name evidence="9" type="primary">gap</name>
    <name evidence="9" type="ORF">F4X82_01185</name>
</gene>
<dbReference type="SUPFAM" id="SSF51735">
    <property type="entry name" value="NAD(P)-binding Rossmann-fold domains"/>
    <property type="match status" value="1"/>
</dbReference>
<dbReference type="CDD" id="cd05214">
    <property type="entry name" value="GAPDH_I_N"/>
    <property type="match status" value="1"/>
</dbReference>
<dbReference type="GO" id="GO:0051287">
    <property type="term" value="F:NAD binding"/>
    <property type="evidence" value="ECO:0007669"/>
    <property type="project" value="InterPro"/>
</dbReference>
<feature type="active site" description="Nucleophile" evidence="3">
    <location>
        <position position="159"/>
    </location>
</feature>
<dbReference type="EMBL" id="VXOY01000010">
    <property type="protein sequence ID" value="MYE38118.1"/>
    <property type="molecule type" value="Genomic_DNA"/>
</dbReference>
<feature type="binding site" evidence="5">
    <location>
        <position position="125"/>
    </location>
    <ligand>
        <name>NAD(+)</name>
        <dbReference type="ChEBI" id="CHEBI:57540"/>
    </ligand>
</feature>
<dbReference type="InterPro" id="IPR020831">
    <property type="entry name" value="GlycerAld/Erythrose_P_DH"/>
</dbReference>
<reference evidence="9 10" key="1">
    <citation type="submission" date="2019-09" db="EMBL/GenBank/DDBJ databases">
        <title>Characterisation of the sponge microbiome using genome-centric metagenomics.</title>
        <authorList>
            <person name="Engelberts J.P."/>
            <person name="Robbins S.J."/>
            <person name="De Goeij J.M."/>
            <person name="Aranda M."/>
            <person name="Bell S.C."/>
            <person name="Webster N.S."/>
        </authorList>
    </citation>
    <scope>NUCLEOTIDE SEQUENCE [LARGE SCALE GENOMIC DNA]</scope>
    <source>
        <strain evidence="9">SB0662_bin_43</strain>
    </source>
</reference>
<dbReference type="InterPro" id="IPR036291">
    <property type="entry name" value="NAD(P)-bd_dom_sf"/>
</dbReference>
<evidence type="ECO:0000256" key="4">
    <source>
        <dbReference type="PIRSR" id="PIRSR000149-2"/>
    </source>
</evidence>
<evidence type="ECO:0000313" key="10">
    <source>
        <dbReference type="Proteomes" id="UP000449092"/>
    </source>
</evidence>
<dbReference type="Gene3D" id="3.40.50.720">
    <property type="entry name" value="NAD(P)-binding Rossmann-like Domain"/>
    <property type="match status" value="1"/>
</dbReference>
<feature type="binding site" evidence="4">
    <location>
        <position position="242"/>
    </location>
    <ligand>
        <name>D-glyceraldehyde 3-phosphate</name>
        <dbReference type="ChEBI" id="CHEBI:59776"/>
    </ligand>
</feature>
<comment type="caution">
    <text evidence="9">The sequence shown here is derived from an EMBL/GenBank/DDBJ whole genome shotgun (WGS) entry which is preliminary data.</text>
</comment>
<evidence type="ECO:0000259" key="8">
    <source>
        <dbReference type="SMART" id="SM00846"/>
    </source>
</evidence>
<dbReference type="SUPFAM" id="SSF55347">
    <property type="entry name" value="Glyceraldehyde-3-phosphate dehydrogenase-like, C-terminal domain"/>
    <property type="match status" value="1"/>
</dbReference>
<dbReference type="Proteomes" id="UP000449092">
    <property type="component" value="Unassembled WGS sequence"/>
</dbReference>
<feature type="binding site" evidence="5">
    <location>
        <position position="325"/>
    </location>
    <ligand>
        <name>NAD(+)</name>
        <dbReference type="ChEBI" id="CHEBI:57540"/>
    </ligand>
</feature>
<dbReference type="InterPro" id="IPR006424">
    <property type="entry name" value="Glyceraldehyde-3-P_DH_1"/>
</dbReference>
<keyword evidence="2" id="KW-0560">Oxidoreductase</keyword>
<feature type="binding site" evidence="4">
    <location>
        <begin position="158"/>
        <end position="160"/>
    </location>
    <ligand>
        <name>D-glyceraldehyde 3-phosphate</name>
        <dbReference type="ChEBI" id="CHEBI:59776"/>
    </ligand>
</feature>
<sequence length="344" mass="37353">MARTIAINGFGRIGRAVFKQAIERSRDFNVVAVNDLATPENLAYLLQYDSANGKYDKSVRVKKKGEMHYLIVDDKRYVLYAMQDPTQLPWGDLGVDVVIESTGIFTTKEKAQQHIAAGAKRVVISAPAKDENTPHILMGSNHKTLCKEGLDTVTSNASCTTNAVTPLMAILSESLGVVKSLMTTVHGYTASQSLVDSTVKGDDFLRGRAAAMNIVPSNTGAAKATAKALPHLNDRFDAVAVRVPVIVGSLVDLTVLVEKKTSVEAVNALFREAQDSDRWKGILEVSDTPLVSSDIVGNTSASIVDTTYTRVVDGDFIKILAWYDNEWGYTHTLLEHAQQVGNLV</sequence>
<accession>A0A845DAP6</accession>
<evidence type="ECO:0000256" key="2">
    <source>
        <dbReference type="ARBA" id="ARBA00023002"/>
    </source>
</evidence>
<feature type="binding site" evidence="5">
    <location>
        <begin position="12"/>
        <end position="13"/>
    </location>
    <ligand>
        <name>NAD(+)</name>
        <dbReference type="ChEBI" id="CHEBI:57540"/>
    </ligand>
</feature>
<dbReference type="AlphaFoldDB" id="A0A845DAP6"/>
<dbReference type="GO" id="GO:0006006">
    <property type="term" value="P:glucose metabolic process"/>
    <property type="evidence" value="ECO:0007669"/>
    <property type="project" value="InterPro"/>
</dbReference>
<dbReference type="Pfam" id="PF00044">
    <property type="entry name" value="Gp_dh_N"/>
    <property type="match status" value="1"/>
</dbReference>
<dbReference type="SMART" id="SM00846">
    <property type="entry name" value="Gp_dh_N"/>
    <property type="match status" value="1"/>
</dbReference>
<dbReference type="InterPro" id="IPR020828">
    <property type="entry name" value="GlycerAld_3-P_DH_NAD(P)-bd"/>
</dbReference>
<dbReference type="GO" id="GO:0016620">
    <property type="term" value="F:oxidoreductase activity, acting on the aldehyde or oxo group of donors, NAD or NADP as acceptor"/>
    <property type="evidence" value="ECO:0007669"/>
    <property type="project" value="InterPro"/>
</dbReference>
<dbReference type="GO" id="GO:0050661">
    <property type="term" value="F:NADP binding"/>
    <property type="evidence" value="ECO:0007669"/>
    <property type="project" value="InterPro"/>
</dbReference>
<protein>
    <submittedName>
        <fullName evidence="9">Type I glyceraldehyde-3-phosphate dehydrogenase</fullName>
    </submittedName>
</protein>
<keyword evidence="5" id="KW-0520">NAD</keyword>
<dbReference type="PIRSF" id="PIRSF000149">
    <property type="entry name" value="GAP_DH"/>
    <property type="match status" value="1"/>
</dbReference>
<dbReference type="Pfam" id="PF02800">
    <property type="entry name" value="Gp_dh_C"/>
    <property type="match status" value="1"/>
</dbReference>
<organism evidence="9 10">
    <name type="scientific">Candidatus Spechtbacteria bacterium SB0662_bin_43</name>
    <dbReference type="NCBI Taxonomy" id="2604897"/>
    <lineage>
        <taxon>Bacteria</taxon>
        <taxon>Candidatus Spechtiibacteriota</taxon>
    </lineage>
</organism>
<feature type="binding site" evidence="4">
    <location>
        <position position="189"/>
    </location>
    <ligand>
        <name>D-glyceraldehyde 3-phosphate</name>
        <dbReference type="ChEBI" id="CHEBI:59776"/>
    </ligand>
</feature>
<evidence type="ECO:0000256" key="6">
    <source>
        <dbReference type="PIRSR" id="PIRSR000149-4"/>
    </source>
</evidence>
<feature type="site" description="Activates thiol group during catalysis" evidence="6">
    <location>
        <position position="186"/>
    </location>
</feature>
<evidence type="ECO:0000256" key="3">
    <source>
        <dbReference type="PIRSR" id="PIRSR000149-1"/>
    </source>
</evidence>
<evidence type="ECO:0000256" key="7">
    <source>
        <dbReference type="RuleBase" id="RU000397"/>
    </source>
</evidence>
<dbReference type="PANTHER" id="PTHR43148">
    <property type="entry name" value="GLYCERALDEHYDE-3-PHOSPHATE DEHYDROGENASE 2"/>
    <property type="match status" value="1"/>
</dbReference>
<dbReference type="FunFam" id="3.30.360.10:FF:000002">
    <property type="entry name" value="Glyceraldehyde-3-phosphate dehydrogenase"/>
    <property type="match status" value="1"/>
</dbReference>
<dbReference type="NCBIfam" id="TIGR01534">
    <property type="entry name" value="GAPDH-I"/>
    <property type="match status" value="1"/>
</dbReference>
<dbReference type="FunFam" id="3.40.50.720:FF:000001">
    <property type="entry name" value="Glyceraldehyde-3-phosphate dehydrogenase"/>
    <property type="match status" value="1"/>
</dbReference>
<feature type="binding site" evidence="4">
    <location>
        <begin position="219"/>
        <end position="220"/>
    </location>
    <ligand>
        <name>D-glyceraldehyde 3-phosphate</name>
        <dbReference type="ChEBI" id="CHEBI:59776"/>
    </ligand>
</feature>
<keyword evidence="5" id="KW-0547">Nucleotide-binding</keyword>
<comment type="similarity">
    <text evidence="1 7">Belongs to the glyceraldehyde-3-phosphate dehydrogenase family.</text>
</comment>
<dbReference type="Gene3D" id="3.30.360.10">
    <property type="entry name" value="Dihydrodipicolinate Reductase, domain 2"/>
    <property type="match status" value="1"/>
</dbReference>
<feature type="binding site" evidence="5">
    <location>
        <position position="35"/>
    </location>
    <ligand>
        <name>NAD(+)</name>
        <dbReference type="ChEBI" id="CHEBI:57540"/>
    </ligand>
</feature>
<evidence type="ECO:0000256" key="1">
    <source>
        <dbReference type="ARBA" id="ARBA00007406"/>
    </source>
</evidence>
<evidence type="ECO:0000313" key="9">
    <source>
        <dbReference type="EMBL" id="MYE38118.1"/>
    </source>
</evidence>
<name>A0A845DAP6_9BACT</name>
<evidence type="ECO:0000256" key="5">
    <source>
        <dbReference type="PIRSR" id="PIRSR000149-3"/>
    </source>
</evidence>
<dbReference type="PRINTS" id="PR00078">
    <property type="entry name" value="G3PDHDRGNASE"/>
</dbReference>
<feature type="domain" description="Glyceraldehyde 3-phosphate dehydrogenase NAD(P) binding" evidence="8">
    <location>
        <begin position="3"/>
        <end position="159"/>
    </location>
</feature>